<dbReference type="PRINTS" id="PR00700">
    <property type="entry name" value="PRTYPHPHTASE"/>
</dbReference>
<evidence type="ECO:0000256" key="1">
    <source>
        <dbReference type="ARBA" id="ARBA00009649"/>
    </source>
</evidence>
<dbReference type="PROSITE" id="PS50055">
    <property type="entry name" value="TYR_PHOSPHATASE_PTP"/>
    <property type="match status" value="1"/>
</dbReference>
<dbReference type="InterPro" id="IPR000387">
    <property type="entry name" value="Tyr_Pase_dom"/>
</dbReference>
<dbReference type="Pfam" id="PF00102">
    <property type="entry name" value="Y_phosphatase"/>
    <property type="match status" value="1"/>
</dbReference>
<dbReference type="InterPro" id="IPR050348">
    <property type="entry name" value="Protein-Tyr_Phosphatase"/>
</dbReference>
<name>A0A9W8V580_9HYPO</name>
<accession>A0A9W8V580</accession>
<dbReference type="SUPFAM" id="SSF52799">
    <property type="entry name" value="(Phosphotyrosine protein) phosphatases II"/>
    <property type="match status" value="1"/>
</dbReference>
<dbReference type="Gene3D" id="3.90.190.10">
    <property type="entry name" value="Protein tyrosine phosphatase superfamily"/>
    <property type="match status" value="1"/>
</dbReference>
<dbReference type="SMART" id="SM00404">
    <property type="entry name" value="PTPc_motif"/>
    <property type="match status" value="1"/>
</dbReference>
<evidence type="ECO:0000259" key="3">
    <source>
        <dbReference type="PROSITE" id="PS50055"/>
    </source>
</evidence>
<dbReference type="InterPro" id="IPR029021">
    <property type="entry name" value="Prot-tyrosine_phosphatase-like"/>
</dbReference>
<dbReference type="GO" id="GO:0004725">
    <property type="term" value="F:protein tyrosine phosphatase activity"/>
    <property type="evidence" value="ECO:0007669"/>
    <property type="project" value="InterPro"/>
</dbReference>
<proteinExistence type="inferred from homology"/>
<evidence type="ECO:0000313" key="6">
    <source>
        <dbReference type="Proteomes" id="UP001152087"/>
    </source>
</evidence>
<feature type="region of interest" description="Disordered" evidence="2">
    <location>
        <begin position="668"/>
        <end position="703"/>
    </location>
</feature>
<gene>
    <name evidence="5" type="ORF">NW755_000142</name>
</gene>
<organism evidence="5 6">
    <name type="scientific">Fusarium falciforme</name>
    <dbReference type="NCBI Taxonomy" id="195108"/>
    <lineage>
        <taxon>Eukaryota</taxon>
        <taxon>Fungi</taxon>
        <taxon>Dikarya</taxon>
        <taxon>Ascomycota</taxon>
        <taxon>Pezizomycotina</taxon>
        <taxon>Sordariomycetes</taxon>
        <taxon>Hypocreomycetidae</taxon>
        <taxon>Hypocreales</taxon>
        <taxon>Nectriaceae</taxon>
        <taxon>Fusarium</taxon>
        <taxon>Fusarium solani species complex</taxon>
    </lineage>
</organism>
<feature type="domain" description="Tyrosine-protein phosphatase" evidence="3">
    <location>
        <begin position="398"/>
        <end position="657"/>
    </location>
</feature>
<feature type="domain" description="Tyrosine specific protein phosphatases" evidence="4">
    <location>
        <begin position="565"/>
        <end position="648"/>
    </location>
</feature>
<dbReference type="Proteomes" id="UP001152087">
    <property type="component" value="Unassembled WGS sequence"/>
</dbReference>
<keyword evidence="6" id="KW-1185">Reference proteome</keyword>
<dbReference type="PROSITE" id="PS00383">
    <property type="entry name" value="TYR_PHOSPHATASE_1"/>
    <property type="match status" value="1"/>
</dbReference>
<feature type="compositionally biased region" description="Pro residues" evidence="2">
    <location>
        <begin position="305"/>
        <end position="314"/>
    </location>
</feature>
<comment type="similarity">
    <text evidence="1">Belongs to the protein-tyrosine phosphatase family. Non-receptor class subfamily.</text>
</comment>
<dbReference type="CDD" id="cd18533">
    <property type="entry name" value="PTP_fungal"/>
    <property type="match status" value="1"/>
</dbReference>
<protein>
    <recommendedName>
        <fullName evidence="7">Protein-tyrosine phosphatase 2</fullName>
    </recommendedName>
</protein>
<feature type="region of interest" description="Disordered" evidence="2">
    <location>
        <begin position="233"/>
        <end position="252"/>
    </location>
</feature>
<dbReference type="InterPro" id="IPR003595">
    <property type="entry name" value="Tyr_Pase_cat"/>
</dbReference>
<reference evidence="5" key="1">
    <citation type="submission" date="2022-09" db="EMBL/GenBank/DDBJ databases">
        <title>Fusarium specimens isolated from Avocado Roots.</title>
        <authorList>
            <person name="Stajich J."/>
            <person name="Roper C."/>
            <person name="Heimlech-Rivalta G."/>
        </authorList>
    </citation>
    <scope>NUCLEOTIDE SEQUENCE</scope>
    <source>
        <strain evidence="5">A02</strain>
    </source>
</reference>
<dbReference type="AlphaFoldDB" id="A0A9W8V580"/>
<dbReference type="InterPro" id="IPR000242">
    <property type="entry name" value="PTP_cat"/>
</dbReference>
<dbReference type="PANTHER" id="PTHR19134:SF449">
    <property type="entry name" value="TYROSINE-PROTEIN PHOSPHATASE 1"/>
    <property type="match status" value="1"/>
</dbReference>
<feature type="region of interest" description="Disordered" evidence="2">
    <location>
        <begin position="293"/>
        <end position="321"/>
    </location>
</feature>
<dbReference type="PANTHER" id="PTHR19134">
    <property type="entry name" value="RECEPTOR-TYPE TYROSINE-PROTEIN PHOSPHATASE"/>
    <property type="match status" value="1"/>
</dbReference>
<evidence type="ECO:0000313" key="5">
    <source>
        <dbReference type="EMBL" id="KAJ4197446.1"/>
    </source>
</evidence>
<evidence type="ECO:0000256" key="2">
    <source>
        <dbReference type="SAM" id="MobiDB-lite"/>
    </source>
</evidence>
<evidence type="ECO:0008006" key="7">
    <source>
        <dbReference type="Google" id="ProtNLM"/>
    </source>
</evidence>
<dbReference type="PROSITE" id="PS50056">
    <property type="entry name" value="TYR_PHOSPHATASE_2"/>
    <property type="match status" value="1"/>
</dbReference>
<evidence type="ECO:0000259" key="4">
    <source>
        <dbReference type="PROSITE" id="PS50056"/>
    </source>
</evidence>
<sequence>MYSWNRRRDGCRQRHRRLLPHVHGRGHGHVSVAGVAAAVTVGAAAAASAVRGPVFVGAASGSENLDHHRDSPRPFRRCHSCSSFSSLSSPLLLLPLLPPLVSSLALPLRSLITFDSLLAHLRFADDYATIKRSAQVQDYYSSTVFAPSSLTRIRSLPDLHRREGPDAFPLLARKSSSPLLPAPRSSRPRPRLRFATLSSPAPGVLRTFSSRTSHPSAPTLGAMDRIPKFRRKPKNPTIETAVERSSSDTVDSIASSELQAANLQLQQQGLQIQTQKPPAKLSKRAAFRNFRLRGSTKRARDSPPVELPSSPPPAVVNHDGIKSRPATAEGVVLSKQDGTGPRIPAFLDSSMQDIDFKFQELTWAERDRVLEGSRNEADEDFKWGHFKQLDVEEKGVMDRYINIKPWNHNRIRLQVPANELDYVNASEIVLTSPSDPSREPLRYIAMQGPTPPSIEYVWRMIAEQMASPAVIVQLTTMCEGGVIKCHPYFPDNEDQPTLILNEHDAWGDDWQGEVTYDSYEELADGAIEKRKLLLQLKDEDEPRVVWHLLYRLWPDFGVPELEDLDGFFELMRLSRELSAPTNPRIIHCSAGVGRTGTFITLEHLMRELELGTFQNYDEPTEGPDLVYETVDSLREQRVGMVQGKPQFLFIYQVMRKLWQDKYGVDDEGNEPAAKRLEVGDPFIDDSLPDPKQSSNNLAIGVAK</sequence>
<dbReference type="InterPro" id="IPR016130">
    <property type="entry name" value="Tyr_Pase_AS"/>
</dbReference>
<dbReference type="EMBL" id="JAOQAV010000001">
    <property type="protein sequence ID" value="KAJ4197446.1"/>
    <property type="molecule type" value="Genomic_DNA"/>
</dbReference>
<comment type="caution">
    <text evidence="5">The sequence shown here is derived from an EMBL/GenBank/DDBJ whole genome shotgun (WGS) entry which is preliminary data.</text>
</comment>
<dbReference type="SMART" id="SM00194">
    <property type="entry name" value="PTPc"/>
    <property type="match status" value="1"/>
</dbReference>